<protein>
    <recommendedName>
        <fullName evidence="3">PQQ-binding-like beta-propeller repeat protein</fullName>
    </recommendedName>
</protein>
<name>Q0W0T0_METAR</name>
<dbReference type="Pfam" id="PF18975">
    <property type="entry name" value="DUF5711"/>
    <property type="match status" value="1"/>
</dbReference>
<dbReference type="InterPro" id="IPR001680">
    <property type="entry name" value="WD40_rpt"/>
</dbReference>
<keyword evidence="2" id="KW-1185">Reference proteome</keyword>
<dbReference type="EMBL" id="AM114193">
    <property type="protein sequence ID" value="CAJ38013.1"/>
    <property type="molecule type" value="Genomic_DNA"/>
</dbReference>
<dbReference type="Proteomes" id="UP000000663">
    <property type="component" value="Chromosome"/>
</dbReference>
<evidence type="ECO:0000313" key="2">
    <source>
        <dbReference type="Proteomes" id="UP000000663"/>
    </source>
</evidence>
<dbReference type="AlphaFoldDB" id="Q0W0T0"/>
<accession>Q0W0T0</accession>
<dbReference type="InterPro" id="IPR015943">
    <property type="entry name" value="WD40/YVTN_repeat-like_dom_sf"/>
</dbReference>
<sequence>MFLCASVVSRFSVANKTGACCRGKTYLPLFIYSTAPAYLLCLRSTRIVKLFRGRGMQPEKILKAEWKRQAHGAITHVYMTPDGSYIGAASEDHDVYLMEFGGKLLWANTTGDDVAFVKVSDDGEYVVSYSKDSIISFFNKRGDQLWTYRVGRRLNALDMDPEGSLVVAGYEDCSVRALDRSGNVTWSRTFRKPVTSVCVSGSGSLFLVGTAEGRTYMFTSDGRLRWEFITNSPVVYVFTSYDGEFSYVLEMMNNTLHCLSDRGNELASSTYAGEINDLSITDDGRYLAIGFSNSQVYFTDKNLNLLWKSIVPGPVVRLKVSDDSSMVFATTATHGVYVLNKKGDQLLTFQFEDVALGLWCSSDGNYFAAGAKDTIYLFGISRYLQYIAREQVKVLKLMEADKQRALRGKEGQHIEPRPGLAGGLSNSCARCGTPILSSRTFCNYCEMLNRRGK</sequence>
<dbReference type="SMART" id="SM00320">
    <property type="entry name" value="WD40"/>
    <property type="match status" value="6"/>
</dbReference>
<dbReference type="InterPro" id="IPR043765">
    <property type="entry name" value="DUF5711"/>
</dbReference>
<dbReference type="eggNOG" id="arCOG02491">
    <property type="taxonomic scope" value="Archaea"/>
</dbReference>
<dbReference type="Gene3D" id="2.130.10.10">
    <property type="entry name" value="YVTN repeat-like/Quinoprotein amine dehydrogenase"/>
    <property type="match status" value="2"/>
</dbReference>
<dbReference type="STRING" id="351160.RRC278"/>
<reference evidence="1 2" key="1">
    <citation type="journal article" date="2006" name="Science">
        <title>Genome of rice cluster I archaea -- the key methane producers in the rice rhizosphere.</title>
        <authorList>
            <person name="Erkel C."/>
            <person name="Kube M."/>
            <person name="Reinhardt R."/>
            <person name="Liesack W."/>
        </authorList>
    </citation>
    <scope>NUCLEOTIDE SEQUENCE [LARGE SCALE GENOMIC DNA]</scope>
    <source>
        <strain evidence="2">DSM 22066 / NBRC 105507 / MRE50</strain>
    </source>
</reference>
<organism evidence="1 2">
    <name type="scientific">Methanocella arvoryzae (strain DSM 22066 / NBRC 105507 / MRE50)</name>
    <dbReference type="NCBI Taxonomy" id="351160"/>
    <lineage>
        <taxon>Archaea</taxon>
        <taxon>Methanobacteriati</taxon>
        <taxon>Methanobacteriota</taxon>
        <taxon>Stenosarchaea group</taxon>
        <taxon>Methanomicrobia</taxon>
        <taxon>Methanocellales</taxon>
        <taxon>Methanocellaceae</taxon>
        <taxon>Methanocella</taxon>
    </lineage>
</organism>
<dbReference type="InterPro" id="IPR050865">
    <property type="entry name" value="BEACH_Domain"/>
</dbReference>
<dbReference type="PANTHER" id="PTHR13743">
    <property type="entry name" value="BEIGE/BEACH-RELATED"/>
    <property type="match status" value="1"/>
</dbReference>
<dbReference type="SMART" id="SM00564">
    <property type="entry name" value="PQQ"/>
    <property type="match status" value="3"/>
</dbReference>
<dbReference type="InterPro" id="IPR011047">
    <property type="entry name" value="Quinoprotein_ADH-like_sf"/>
</dbReference>
<gene>
    <name evidence="1" type="ORF">RRC278</name>
</gene>
<dbReference type="KEGG" id="rci:RRC278"/>
<evidence type="ECO:0008006" key="3">
    <source>
        <dbReference type="Google" id="ProtNLM"/>
    </source>
</evidence>
<evidence type="ECO:0000313" key="1">
    <source>
        <dbReference type="EMBL" id="CAJ38013.1"/>
    </source>
</evidence>
<dbReference type="SUPFAM" id="SSF50998">
    <property type="entry name" value="Quinoprotein alcohol dehydrogenase-like"/>
    <property type="match status" value="1"/>
</dbReference>
<proteinExistence type="predicted"/>
<dbReference type="InterPro" id="IPR018391">
    <property type="entry name" value="PQQ_b-propeller_rpt"/>
</dbReference>